<keyword evidence="2" id="KW-1185">Reference proteome</keyword>
<dbReference type="GO" id="GO:0051213">
    <property type="term" value="F:dioxygenase activity"/>
    <property type="evidence" value="ECO:0007669"/>
    <property type="project" value="UniProtKB-KW"/>
</dbReference>
<dbReference type="PANTHER" id="PTHR40470:SF1">
    <property type="entry name" value="PHYTANOYL-COA DIOXYGENASE FAMILY PROTEIN (AFU_ORTHOLOGUE AFUA_2G15850)"/>
    <property type="match status" value="1"/>
</dbReference>
<name>A0A3D8RCV0_9HELO</name>
<dbReference type="Gene3D" id="2.60.120.620">
    <property type="entry name" value="q2cbj1_9rhob like domain"/>
    <property type="match status" value="1"/>
</dbReference>
<evidence type="ECO:0000313" key="1">
    <source>
        <dbReference type="EMBL" id="RDW71883.1"/>
    </source>
</evidence>
<reference evidence="1 2" key="1">
    <citation type="journal article" date="2018" name="IMA Fungus">
        <title>IMA Genome-F 9: Draft genome sequence of Annulohypoxylon stygium, Aspergillus mulundensis, Berkeleyomyces basicola (syn. Thielaviopsis basicola), Ceratocystis smalleyi, two Cercospora beticola strains, Coleophoma cylindrospora, Fusarium fracticaudum, Phialophora cf. hyalina, and Morchella septimelata.</title>
        <authorList>
            <person name="Wingfield B.D."/>
            <person name="Bills G.F."/>
            <person name="Dong Y."/>
            <person name="Huang W."/>
            <person name="Nel W.J."/>
            <person name="Swalarsk-Parry B.S."/>
            <person name="Vaghefi N."/>
            <person name="Wilken P.M."/>
            <person name="An Z."/>
            <person name="de Beer Z.W."/>
            <person name="De Vos L."/>
            <person name="Chen L."/>
            <person name="Duong T.A."/>
            <person name="Gao Y."/>
            <person name="Hammerbacher A."/>
            <person name="Kikkert J.R."/>
            <person name="Li Y."/>
            <person name="Li H."/>
            <person name="Li K."/>
            <person name="Li Q."/>
            <person name="Liu X."/>
            <person name="Ma X."/>
            <person name="Naidoo K."/>
            <person name="Pethybridge S.J."/>
            <person name="Sun J."/>
            <person name="Steenkamp E.T."/>
            <person name="van der Nest M.A."/>
            <person name="van Wyk S."/>
            <person name="Wingfield M.J."/>
            <person name="Xiong C."/>
            <person name="Yue Q."/>
            <person name="Zhang X."/>
        </authorList>
    </citation>
    <scope>NUCLEOTIDE SEQUENCE [LARGE SCALE GENOMIC DNA]</scope>
    <source>
        <strain evidence="1 2">BP5796</strain>
    </source>
</reference>
<comment type="caution">
    <text evidence="1">The sequence shown here is derived from an EMBL/GenBank/DDBJ whole genome shotgun (WGS) entry which is preliminary data.</text>
</comment>
<keyword evidence="1" id="KW-0560">Oxidoreductase</keyword>
<dbReference type="OrthoDB" id="2106152at2759"/>
<proteinExistence type="predicted"/>
<dbReference type="Pfam" id="PF05721">
    <property type="entry name" value="PhyH"/>
    <property type="match status" value="1"/>
</dbReference>
<dbReference type="InterPro" id="IPR008775">
    <property type="entry name" value="Phytyl_CoA_dOase-like"/>
</dbReference>
<sequence length="296" mass="33229">MAPDTTYLESLKRDGFVVIPNLLSGEKLSQLRSACTETTKFARAGHWPHVRTLPKQFPPWNPTPGGNPAAEGIWGVQFLMHPAQPNHELFTQQYFAADVLEIVKGLLQCGDADLVMELYNLLVRPDHDFELRWHRDSIAWEATAEEELQRLNEPAWHAQWNMALYDDASLIVVPGSHARAKTEAERAAQPFAKDMPGQLVVQMKAGDAVFYNNNIVHRGVYDSSVERMTLHGSMGHMNGSELRARNVLQHGMREWIADVDLGVVPEGAERERAGAMRERLVELGKVTGDVGFELEE</sequence>
<accession>A0A3D8RCV0</accession>
<dbReference type="EMBL" id="PDLN01000011">
    <property type="protein sequence ID" value="RDW71883.1"/>
    <property type="molecule type" value="Genomic_DNA"/>
</dbReference>
<dbReference type="Proteomes" id="UP000256328">
    <property type="component" value="Unassembled WGS sequence"/>
</dbReference>
<dbReference type="SUPFAM" id="SSF51197">
    <property type="entry name" value="Clavaminate synthase-like"/>
    <property type="match status" value="1"/>
</dbReference>
<protein>
    <submittedName>
        <fullName evidence="1">Phytanoyl-CoA dioxygenase</fullName>
    </submittedName>
</protein>
<organism evidence="1 2">
    <name type="scientific">Coleophoma crateriformis</name>
    <dbReference type="NCBI Taxonomy" id="565419"/>
    <lineage>
        <taxon>Eukaryota</taxon>
        <taxon>Fungi</taxon>
        <taxon>Dikarya</taxon>
        <taxon>Ascomycota</taxon>
        <taxon>Pezizomycotina</taxon>
        <taxon>Leotiomycetes</taxon>
        <taxon>Helotiales</taxon>
        <taxon>Dermateaceae</taxon>
        <taxon>Coleophoma</taxon>
    </lineage>
</organism>
<evidence type="ECO:0000313" key="2">
    <source>
        <dbReference type="Proteomes" id="UP000256328"/>
    </source>
</evidence>
<gene>
    <name evidence="1" type="ORF">BP5796_07917</name>
</gene>
<dbReference type="AlphaFoldDB" id="A0A3D8RCV0"/>
<dbReference type="PANTHER" id="PTHR40470">
    <property type="entry name" value="PHYTANOYL-COA DIOXYGENASE FAMILY PROTEIN (AFU_ORTHOLOGUE AFUA_2G15850)"/>
    <property type="match status" value="1"/>
</dbReference>
<keyword evidence="1" id="KW-0223">Dioxygenase</keyword>